<organism evidence="1 2">
    <name type="scientific">Actinotalea lenta</name>
    <dbReference type="NCBI Taxonomy" id="3064654"/>
    <lineage>
        <taxon>Bacteria</taxon>
        <taxon>Bacillati</taxon>
        <taxon>Actinomycetota</taxon>
        <taxon>Actinomycetes</taxon>
        <taxon>Micrococcales</taxon>
        <taxon>Cellulomonadaceae</taxon>
        <taxon>Actinotalea</taxon>
    </lineage>
</organism>
<evidence type="ECO:0000313" key="2">
    <source>
        <dbReference type="Proteomes" id="UP001232536"/>
    </source>
</evidence>
<evidence type="ECO:0000313" key="1">
    <source>
        <dbReference type="EMBL" id="MDO8108337.1"/>
    </source>
</evidence>
<comment type="caution">
    <text evidence="1">The sequence shown here is derived from an EMBL/GenBank/DDBJ whole genome shotgun (WGS) entry which is preliminary data.</text>
</comment>
<sequence>MSKAGALDPSALPVRCEDWEVVDLYAFDRVRDPRSLADVADSPLDALIPTLAPPAASDVRTSP</sequence>
<name>A0ABT9DBS8_9CELL</name>
<dbReference type="RefSeq" id="WP_304602044.1">
    <property type="nucleotide sequence ID" value="NZ_JAUQYO010000001.1"/>
</dbReference>
<dbReference type="Proteomes" id="UP001232536">
    <property type="component" value="Unassembled WGS sequence"/>
</dbReference>
<protein>
    <submittedName>
        <fullName evidence="1">Uncharacterized protein</fullName>
    </submittedName>
</protein>
<accession>A0ABT9DBS8</accession>
<gene>
    <name evidence="1" type="ORF">Q6348_14155</name>
</gene>
<keyword evidence="2" id="KW-1185">Reference proteome</keyword>
<dbReference type="EMBL" id="JAUQYP010000002">
    <property type="protein sequence ID" value="MDO8108337.1"/>
    <property type="molecule type" value="Genomic_DNA"/>
</dbReference>
<reference evidence="1 2" key="1">
    <citation type="submission" date="2023-07" db="EMBL/GenBank/DDBJ databases">
        <title>Description of novel actinomycetes strains, isolated from tidal flat sediment.</title>
        <authorList>
            <person name="Lu C."/>
        </authorList>
    </citation>
    <scope>NUCLEOTIDE SEQUENCE [LARGE SCALE GENOMIC DNA]</scope>
    <source>
        <strain evidence="1 2">SYSU T00b441</strain>
    </source>
</reference>
<proteinExistence type="predicted"/>